<dbReference type="Proteomes" id="UP000534677">
    <property type="component" value="Unassembled WGS sequence"/>
</dbReference>
<dbReference type="Pfam" id="PF10976">
    <property type="entry name" value="DUF2790"/>
    <property type="match status" value="1"/>
</dbReference>
<evidence type="ECO:0000313" key="5">
    <source>
        <dbReference type="Proteomes" id="UP000534677"/>
    </source>
</evidence>
<evidence type="ECO:0000313" key="2">
    <source>
        <dbReference type="EMBL" id="MBC2383248.1"/>
    </source>
</evidence>
<evidence type="ECO:0000256" key="1">
    <source>
        <dbReference type="SAM" id="SignalP"/>
    </source>
</evidence>
<evidence type="ECO:0000313" key="4">
    <source>
        <dbReference type="Proteomes" id="UP000520513"/>
    </source>
</evidence>
<sequence length="85" mass="9378">MKLQSLCLHGCALAFSSLSGMAIAESKPVPYRYGMPMDVHKVIAMNEPQTSECKVIQADIKFVDKAGEVQHVSYKKLSDACLFQN</sequence>
<evidence type="ECO:0000313" key="3">
    <source>
        <dbReference type="EMBL" id="MBC2409562.1"/>
    </source>
</evidence>
<name>A0A7X1ARX8_9PSED</name>
<dbReference type="EMBL" id="JAAXCZ010000010">
    <property type="protein sequence ID" value="MBC2383248.1"/>
    <property type="molecule type" value="Genomic_DNA"/>
</dbReference>
<proteinExistence type="predicted"/>
<protein>
    <submittedName>
        <fullName evidence="3">DUF2790 domain-containing protein</fullName>
    </submittedName>
</protein>
<gene>
    <name evidence="2" type="ORF">HF209_20110</name>
    <name evidence="3" type="ORF">HF257_26455</name>
</gene>
<dbReference type="Gene3D" id="2.30.140.50">
    <property type="entry name" value="Protein of unknown function DUF2790"/>
    <property type="match status" value="1"/>
</dbReference>
<dbReference type="AlphaFoldDB" id="A0A7X1ARX8"/>
<dbReference type="RefSeq" id="WP_185709069.1">
    <property type="nucleotide sequence ID" value="NZ_JAAXCY010000012.1"/>
</dbReference>
<comment type="caution">
    <text evidence="3">The sequence shown here is derived from an EMBL/GenBank/DDBJ whole genome shotgun (WGS) entry which is preliminary data.</text>
</comment>
<reference evidence="4 5" key="1">
    <citation type="submission" date="2020-04" db="EMBL/GenBank/DDBJ databases">
        <title>Pseudomonas crami sp. nov., a novel proteolytic bacterial species isolated from cream.</title>
        <authorList>
            <person name="Hofmann K."/>
            <person name="Woller A."/>
            <person name="Huptas C."/>
            <person name="Wenning M."/>
            <person name="Scherer S."/>
            <person name="Doll E.V."/>
        </authorList>
    </citation>
    <scope>NUCLEOTIDE SEQUENCE [LARGE SCALE GENOMIC DNA]</scope>
    <source>
        <strain evidence="2 5">WS 5096</strain>
        <strain evidence="3 4">WS 5106</strain>
    </source>
</reference>
<keyword evidence="5" id="KW-1185">Reference proteome</keyword>
<accession>A0A7X1ARX8</accession>
<dbReference type="InterPro" id="IPR021245">
    <property type="entry name" value="DUF2790"/>
</dbReference>
<feature type="chain" id="PRO_5031498201" evidence="1">
    <location>
        <begin position="25"/>
        <end position="85"/>
    </location>
</feature>
<organism evidence="3 4">
    <name type="scientific">Pseudomonas cremoris</name>
    <dbReference type="NCBI Taxonomy" id="2724178"/>
    <lineage>
        <taxon>Bacteria</taxon>
        <taxon>Pseudomonadati</taxon>
        <taxon>Pseudomonadota</taxon>
        <taxon>Gammaproteobacteria</taxon>
        <taxon>Pseudomonadales</taxon>
        <taxon>Pseudomonadaceae</taxon>
        <taxon>Pseudomonas</taxon>
    </lineage>
</organism>
<keyword evidence="1" id="KW-0732">Signal</keyword>
<feature type="signal peptide" evidence="1">
    <location>
        <begin position="1"/>
        <end position="24"/>
    </location>
</feature>
<dbReference type="EMBL" id="JAAXCY010000012">
    <property type="protein sequence ID" value="MBC2409562.1"/>
    <property type="molecule type" value="Genomic_DNA"/>
</dbReference>
<dbReference type="Proteomes" id="UP000520513">
    <property type="component" value="Unassembled WGS sequence"/>
</dbReference>